<dbReference type="InterPro" id="IPR025642">
    <property type="entry name" value="DUF4342"/>
</dbReference>
<feature type="compositionally biased region" description="Polar residues" evidence="1">
    <location>
        <begin position="11"/>
        <end position="35"/>
    </location>
</feature>
<gene>
    <name evidence="4" type="ORF">QQ91_0019415</name>
</gene>
<keyword evidence="2" id="KW-0472">Membrane</keyword>
<dbReference type="AlphaFoldDB" id="A0ABD4T8E0"/>
<sequence>MTERPTPPNSDPLNSDPGSSTVNADYTTVESQSSARTEEFTISGDTLLSKLQDLISQGNIRRIVVKTQDQKVLFELPLTLGAIGGTVAAVLFPFVAVLAGVGLLAARLTVVIEKTEP</sequence>
<feature type="domain" description="DUF4342" evidence="3">
    <location>
        <begin position="35"/>
        <end position="114"/>
    </location>
</feature>
<organism evidence="4 5">
    <name type="scientific">Lyngbya confervoides BDU141951</name>
    <dbReference type="NCBI Taxonomy" id="1574623"/>
    <lineage>
        <taxon>Bacteria</taxon>
        <taxon>Bacillati</taxon>
        <taxon>Cyanobacteriota</taxon>
        <taxon>Cyanophyceae</taxon>
        <taxon>Oscillatoriophycideae</taxon>
        <taxon>Oscillatoriales</taxon>
        <taxon>Microcoleaceae</taxon>
        <taxon>Lyngbya</taxon>
    </lineage>
</organism>
<accession>A0ABD4T8E0</accession>
<dbReference type="Pfam" id="PF14242">
    <property type="entry name" value="DUF4342"/>
    <property type="match status" value="1"/>
</dbReference>
<keyword evidence="2" id="KW-0812">Transmembrane</keyword>
<feature type="compositionally biased region" description="Pro residues" evidence="1">
    <location>
        <begin position="1"/>
        <end position="10"/>
    </location>
</feature>
<feature type="transmembrane region" description="Helical" evidence="2">
    <location>
        <begin position="82"/>
        <end position="106"/>
    </location>
</feature>
<keyword evidence="5" id="KW-1185">Reference proteome</keyword>
<comment type="caution">
    <text evidence="4">The sequence shown here is derived from an EMBL/GenBank/DDBJ whole genome shotgun (WGS) entry which is preliminary data.</text>
</comment>
<evidence type="ECO:0000259" key="3">
    <source>
        <dbReference type="Pfam" id="PF14242"/>
    </source>
</evidence>
<evidence type="ECO:0000256" key="2">
    <source>
        <dbReference type="SAM" id="Phobius"/>
    </source>
</evidence>
<proteinExistence type="predicted"/>
<keyword evidence="2" id="KW-1133">Transmembrane helix</keyword>
<evidence type="ECO:0000313" key="4">
    <source>
        <dbReference type="EMBL" id="MCM1984993.1"/>
    </source>
</evidence>
<reference evidence="4 5" key="1">
    <citation type="journal article" date="2015" name="Genome Announc.">
        <title>Draft Genome Sequence of Filamentous Marine Cyanobacterium Lyngbya confervoides Strain BDU141951.</title>
        <authorList>
            <person name="Chandrababunaidu M.M."/>
            <person name="Sen D."/>
            <person name="Tripathy S."/>
        </authorList>
    </citation>
    <scope>NUCLEOTIDE SEQUENCE [LARGE SCALE GENOMIC DNA]</scope>
    <source>
        <strain evidence="4 5">BDU141951</strain>
    </source>
</reference>
<name>A0ABD4T8E0_9CYAN</name>
<dbReference type="EMBL" id="JTHE03000109">
    <property type="protein sequence ID" value="MCM1984993.1"/>
    <property type="molecule type" value="Genomic_DNA"/>
</dbReference>
<protein>
    <submittedName>
        <fullName evidence="4">DUF4342 domain-containing protein</fullName>
    </submittedName>
</protein>
<evidence type="ECO:0000313" key="5">
    <source>
        <dbReference type="Proteomes" id="UP000031561"/>
    </source>
</evidence>
<evidence type="ECO:0000256" key="1">
    <source>
        <dbReference type="SAM" id="MobiDB-lite"/>
    </source>
</evidence>
<feature type="region of interest" description="Disordered" evidence="1">
    <location>
        <begin position="1"/>
        <end position="37"/>
    </location>
</feature>
<dbReference type="Proteomes" id="UP000031561">
    <property type="component" value="Unassembled WGS sequence"/>
</dbReference>
<dbReference type="RefSeq" id="WP_166277588.1">
    <property type="nucleotide sequence ID" value="NZ_JTHE03000109.1"/>
</dbReference>